<evidence type="ECO:0000256" key="5">
    <source>
        <dbReference type="ARBA" id="ARBA00022519"/>
    </source>
</evidence>
<keyword evidence="5" id="KW-0997">Cell inner membrane</keyword>
<dbReference type="CDD" id="cd06261">
    <property type="entry name" value="TM_PBP2"/>
    <property type="match status" value="1"/>
</dbReference>
<evidence type="ECO:0000256" key="6">
    <source>
        <dbReference type="ARBA" id="ARBA00022692"/>
    </source>
</evidence>
<keyword evidence="6 9" id="KW-0812">Transmembrane</keyword>
<sequence length="241" mass="25123">MDDSLTLLGFGPEGWGHALLNGGLMTLAVSACAFALGLGLGTLCAWARIAGSAPVRRLAQGYGVVMRGIPDLLVIYLFYFGGRQIASVVAKQFGHVGPVEISGFAAGCLAIGLLSGATQAEVLRGAFHAIAPGTLEAARVTGMGRWTMFRRIIAPLALRTALPGLGNQWQSVIKESALVSVTGLVETLRAVTVAANSTELPFLFFLAGGAIYLAITTISGFLFRIAEWRSMRGQAAARTGG</sequence>
<comment type="caution">
    <text evidence="11">The sequence shown here is derived from an EMBL/GenBank/DDBJ whole genome shotgun (WGS) entry which is preliminary data.</text>
</comment>
<reference evidence="11" key="1">
    <citation type="submission" date="2020-09" db="EMBL/GenBank/DDBJ databases">
        <title>Bosea spartocytisi sp. nov. a root nodule endophyte of Spartocytisus supranubius in the high mountain ecosystem fo the Teide National Park (Canary Islands, Spain).</title>
        <authorList>
            <person name="Pulido-Suarez L."/>
            <person name="Peix A."/>
            <person name="Igual J.M."/>
            <person name="Socas-Perez N."/>
            <person name="Velazquez E."/>
            <person name="Flores-Felix J.D."/>
            <person name="Leon-Barrios M."/>
        </authorList>
    </citation>
    <scope>NUCLEOTIDE SEQUENCE</scope>
    <source>
        <strain evidence="11">SSUT16</strain>
    </source>
</reference>
<evidence type="ECO:0000256" key="3">
    <source>
        <dbReference type="ARBA" id="ARBA00022448"/>
    </source>
</evidence>
<dbReference type="PROSITE" id="PS50928">
    <property type="entry name" value="ABC_TM1"/>
    <property type="match status" value="1"/>
</dbReference>
<dbReference type="Gene3D" id="1.10.3720.10">
    <property type="entry name" value="MetI-like"/>
    <property type="match status" value="1"/>
</dbReference>
<keyword evidence="12" id="KW-1185">Reference proteome</keyword>
<evidence type="ECO:0000259" key="10">
    <source>
        <dbReference type="PROSITE" id="PS50928"/>
    </source>
</evidence>
<evidence type="ECO:0000256" key="4">
    <source>
        <dbReference type="ARBA" id="ARBA00022475"/>
    </source>
</evidence>
<dbReference type="NCBIfam" id="TIGR01726">
    <property type="entry name" value="HEQRo_perm_3TM"/>
    <property type="match status" value="1"/>
</dbReference>
<dbReference type="GO" id="GO:0043190">
    <property type="term" value="C:ATP-binding cassette (ABC) transporter complex"/>
    <property type="evidence" value="ECO:0007669"/>
    <property type="project" value="InterPro"/>
</dbReference>
<proteinExistence type="inferred from homology"/>
<comment type="subcellular location">
    <subcellularLocation>
        <location evidence="1">Cell inner membrane</location>
        <topology evidence="1">Multi-pass membrane protein</topology>
    </subcellularLocation>
    <subcellularLocation>
        <location evidence="9">Cell membrane</location>
        <topology evidence="9">Multi-pass membrane protein</topology>
    </subcellularLocation>
</comment>
<evidence type="ECO:0000256" key="9">
    <source>
        <dbReference type="RuleBase" id="RU363032"/>
    </source>
</evidence>
<evidence type="ECO:0000256" key="2">
    <source>
        <dbReference type="ARBA" id="ARBA00010072"/>
    </source>
</evidence>
<dbReference type="GO" id="GO:0022857">
    <property type="term" value="F:transmembrane transporter activity"/>
    <property type="evidence" value="ECO:0007669"/>
    <property type="project" value="InterPro"/>
</dbReference>
<feature type="transmembrane region" description="Helical" evidence="9">
    <location>
        <begin position="20"/>
        <end position="47"/>
    </location>
</feature>
<organism evidence="11 12">
    <name type="scientific">Bosea spartocytisi</name>
    <dbReference type="NCBI Taxonomy" id="2773451"/>
    <lineage>
        <taxon>Bacteria</taxon>
        <taxon>Pseudomonadati</taxon>
        <taxon>Pseudomonadota</taxon>
        <taxon>Alphaproteobacteria</taxon>
        <taxon>Hyphomicrobiales</taxon>
        <taxon>Boseaceae</taxon>
        <taxon>Bosea</taxon>
    </lineage>
</organism>
<evidence type="ECO:0000256" key="8">
    <source>
        <dbReference type="ARBA" id="ARBA00023136"/>
    </source>
</evidence>
<dbReference type="EMBL" id="JACXWY010000001">
    <property type="protein sequence ID" value="MBD3844154.1"/>
    <property type="molecule type" value="Genomic_DNA"/>
</dbReference>
<evidence type="ECO:0000313" key="11">
    <source>
        <dbReference type="EMBL" id="MBD3844154.1"/>
    </source>
</evidence>
<evidence type="ECO:0000256" key="1">
    <source>
        <dbReference type="ARBA" id="ARBA00004429"/>
    </source>
</evidence>
<evidence type="ECO:0000256" key="7">
    <source>
        <dbReference type="ARBA" id="ARBA00022989"/>
    </source>
</evidence>
<dbReference type="AlphaFoldDB" id="A0A927HXF7"/>
<dbReference type="Pfam" id="PF00528">
    <property type="entry name" value="BPD_transp_1"/>
    <property type="match status" value="1"/>
</dbReference>
<name>A0A927HXF7_9HYPH</name>
<dbReference type="InterPro" id="IPR035906">
    <property type="entry name" value="MetI-like_sf"/>
</dbReference>
<dbReference type="InterPro" id="IPR010065">
    <property type="entry name" value="AA_ABC_transptr_permease_3TM"/>
</dbReference>
<dbReference type="RefSeq" id="WP_191123006.1">
    <property type="nucleotide sequence ID" value="NZ_JACXWY010000001.1"/>
</dbReference>
<protein>
    <submittedName>
        <fullName evidence="11">ABC transporter permease subunit</fullName>
    </submittedName>
</protein>
<feature type="transmembrane region" description="Helical" evidence="9">
    <location>
        <begin position="59"/>
        <end position="79"/>
    </location>
</feature>
<keyword evidence="4" id="KW-1003">Cell membrane</keyword>
<feature type="transmembrane region" description="Helical" evidence="9">
    <location>
        <begin position="202"/>
        <end position="223"/>
    </location>
</feature>
<gene>
    <name evidence="11" type="ORF">IED13_00480</name>
</gene>
<keyword evidence="7 9" id="KW-1133">Transmembrane helix</keyword>
<feature type="domain" description="ABC transmembrane type-1" evidence="10">
    <location>
        <begin position="23"/>
        <end position="223"/>
    </location>
</feature>
<accession>A0A927HXF7</accession>
<dbReference type="InterPro" id="IPR051613">
    <property type="entry name" value="ABC_transp_permease_HisMQ"/>
</dbReference>
<dbReference type="SUPFAM" id="SSF161098">
    <property type="entry name" value="MetI-like"/>
    <property type="match status" value="1"/>
</dbReference>
<dbReference type="PANTHER" id="PTHR30133:SF2">
    <property type="entry name" value="ARGININE ABC TRANSPORTER PERMEASE PROTEIN ARTQ"/>
    <property type="match status" value="1"/>
</dbReference>
<evidence type="ECO:0000313" key="12">
    <source>
        <dbReference type="Proteomes" id="UP000619295"/>
    </source>
</evidence>
<keyword evidence="8 9" id="KW-0472">Membrane</keyword>
<keyword evidence="3 9" id="KW-0813">Transport</keyword>
<dbReference type="PANTHER" id="PTHR30133">
    <property type="entry name" value="CATIONIC AMINO ACID TRANSPORTER, MEMBRANE COMPONENT"/>
    <property type="match status" value="1"/>
</dbReference>
<comment type="similarity">
    <text evidence="2">Belongs to the binding-protein-dependent transport system permease family. HisMQ subfamily.</text>
</comment>
<dbReference type="InterPro" id="IPR000515">
    <property type="entry name" value="MetI-like"/>
</dbReference>
<dbReference type="Proteomes" id="UP000619295">
    <property type="component" value="Unassembled WGS sequence"/>
</dbReference>